<reference evidence="17 19" key="3">
    <citation type="submission" date="2018-04" db="EMBL/GenBank/DDBJ databases">
        <title>Genomic Encyclopedia of Type Strains, Phase IV (KMG-IV): sequencing the most valuable type-strain genomes for metagenomic binning, comparative biology and taxonomic classification.</title>
        <authorList>
            <person name="Goeker M."/>
        </authorList>
    </citation>
    <scope>NUCLEOTIDE SEQUENCE [LARGE SCALE GENOMIC DNA]</scope>
    <source>
        <strain evidence="17 19">DSM 26588</strain>
    </source>
</reference>
<evidence type="ECO:0000256" key="3">
    <source>
        <dbReference type="ARBA" id="ARBA00011209"/>
    </source>
</evidence>
<comment type="catalytic activity">
    <reaction evidence="12 13">
        <text>tRNA(Phe) + L-phenylalanine + ATP = L-phenylalanyl-tRNA(Phe) + AMP + diphosphate + H(+)</text>
        <dbReference type="Rhea" id="RHEA:19413"/>
        <dbReference type="Rhea" id="RHEA-COMP:9668"/>
        <dbReference type="Rhea" id="RHEA-COMP:9699"/>
        <dbReference type="ChEBI" id="CHEBI:15378"/>
        <dbReference type="ChEBI" id="CHEBI:30616"/>
        <dbReference type="ChEBI" id="CHEBI:33019"/>
        <dbReference type="ChEBI" id="CHEBI:58095"/>
        <dbReference type="ChEBI" id="CHEBI:78442"/>
        <dbReference type="ChEBI" id="CHEBI:78531"/>
        <dbReference type="ChEBI" id="CHEBI:456215"/>
        <dbReference type="EC" id="6.1.1.20"/>
    </reaction>
</comment>
<dbReference type="InterPro" id="IPR002319">
    <property type="entry name" value="Phenylalanyl-tRNA_Synthase"/>
</dbReference>
<evidence type="ECO:0000256" key="7">
    <source>
        <dbReference type="ARBA" id="ARBA00022741"/>
    </source>
</evidence>
<dbReference type="Gene3D" id="3.30.930.10">
    <property type="entry name" value="Bira Bifunctional Protein, Domain 2"/>
    <property type="match status" value="1"/>
</dbReference>
<dbReference type="EMBL" id="CP011307">
    <property type="protein sequence ID" value="ALP94453.1"/>
    <property type="molecule type" value="Genomic_DNA"/>
</dbReference>
<dbReference type="EMBL" id="QEKK01000004">
    <property type="protein sequence ID" value="PVY58509.1"/>
    <property type="molecule type" value="Genomic_DNA"/>
</dbReference>
<feature type="coiled-coil region" evidence="14">
    <location>
        <begin position="65"/>
        <end position="92"/>
    </location>
</feature>
<evidence type="ECO:0000256" key="10">
    <source>
        <dbReference type="ARBA" id="ARBA00022917"/>
    </source>
</evidence>
<dbReference type="GO" id="GO:0005524">
    <property type="term" value="F:ATP binding"/>
    <property type="evidence" value="ECO:0007669"/>
    <property type="project" value="UniProtKB-UniRule"/>
</dbReference>
<evidence type="ECO:0000313" key="19">
    <source>
        <dbReference type="Proteomes" id="UP000245778"/>
    </source>
</evidence>
<organism evidence="16 18">
    <name type="scientific">Intestinimonas butyriciproducens</name>
    <dbReference type="NCBI Taxonomy" id="1297617"/>
    <lineage>
        <taxon>Bacteria</taxon>
        <taxon>Bacillati</taxon>
        <taxon>Bacillota</taxon>
        <taxon>Clostridia</taxon>
        <taxon>Eubacteriales</taxon>
        <taxon>Intestinimonas</taxon>
    </lineage>
</organism>
<dbReference type="HAMAP" id="MF_00281">
    <property type="entry name" value="Phe_tRNA_synth_alpha1"/>
    <property type="match status" value="1"/>
</dbReference>
<dbReference type="InterPro" id="IPR004529">
    <property type="entry name" value="Phe-tRNA-synth_IIc_asu"/>
</dbReference>
<keyword evidence="11 13" id="KW-0030">Aminoacyl-tRNA synthetase</keyword>
<keyword evidence="8 13" id="KW-0067">ATP-binding</keyword>
<evidence type="ECO:0000256" key="13">
    <source>
        <dbReference type="HAMAP-Rule" id="MF_00281"/>
    </source>
</evidence>
<evidence type="ECO:0000256" key="8">
    <source>
        <dbReference type="ARBA" id="ARBA00022840"/>
    </source>
</evidence>
<dbReference type="SUPFAM" id="SSF46589">
    <property type="entry name" value="tRNA-binding arm"/>
    <property type="match status" value="1"/>
</dbReference>
<feature type="binding site" evidence="13">
    <location>
        <position position="256"/>
    </location>
    <ligand>
        <name>Mg(2+)</name>
        <dbReference type="ChEBI" id="CHEBI:18420"/>
        <note>shared with beta subunit</note>
    </ligand>
</feature>
<dbReference type="SUPFAM" id="SSF55681">
    <property type="entry name" value="Class II aaRS and biotin synthetases"/>
    <property type="match status" value="1"/>
</dbReference>
<keyword evidence="7 13" id="KW-0547">Nucleotide-binding</keyword>
<evidence type="ECO:0000256" key="5">
    <source>
        <dbReference type="ARBA" id="ARBA00022598"/>
    </source>
</evidence>
<dbReference type="AlphaFoldDB" id="A0A0S2W539"/>
<accession>A0A0S2W539</accession>
<dbReference type="PANTHER" id="PTHR11538">
    <property type="entry name" value="PHENYLALANYL-TRNA SYNTHETASE"/>
    <property type="match status" value="1"/>
</dbReference>
<dbReference type="GO" id="GO:0006432">
    <property type="term" value="P:phenylalanyl-tRNA aminoacylation"/>
    <property type="evidence" value="ECO:0007669"/>
    <property type="project" value="UniProtKB-UniRule"/>
</dbReference>
<feature type="domain" description="Aminoacyl-transfer RNA synthetases class-II family profile" evidence="15">
    <location>
        <begin position="117"/>
        <end position="319"/>
    </location>
</feature>
<comment type="similarity">
    <text evidence="2 13">Belongs to the class-II aminoacyl-tRNA synthetase family. Phe-tRNA synthetase alpha subunit type 1 subfamily.</text>
</comment>
<name>A0A0S2W539_9FIRM</name>
<dbReference type="InterPro" id="IPR006195">
    <property type="entry name" value="aa-tRNA-synth_II"/>
</dbReference>
<dbReference type="InterPro" id="IPR004188">
    <property type="entry name" value="Phe-tRNA_ligase_II_N"/>
</dbReference>
<dbReference type="InterPro" id="IPR045864">
    <property type="entry name" value="aa-tRNA-synth_II/BPL/LPL"/>
</dbReference>
<dbReference type="GO" id="GO:0016740">
    <property type="term" value="F:transferase activity"/>
    <property type="evidence" value="ECO:0007669"/>
    <property type="project" value="UniProtKB-ARBA"/>
</dbReference>
<protein>
    <recommendedName>
        <fullName evidence="13">Phenylalanine--tRNA ligase alpha subunit</fullName>
        <ecNumber evidence="13">6.1.1.20</ecNumber>
    </recommendedName>
    <alternativeName>
        <fullName evidence="13">Phenylalanyl-tRNA synthetase alpha subunit</fullName>
        <shortName evidence="13">PheRS</shortName>
    </alternativeName>
</protein>
<evidence type="ECO:0000256" key="4">
    <source>
        <dbReference type="ARBA" id="ARBA00022490"/>
    </source>
</evidence>
<dbReference type="KEGG" id="ibu:IB211_02062"/>
<dbReference type="RefSeq" id="WP_033116787.1">
    <property type="nucleotide sequence ID" value="NZ_CALICV010000098.1"/>
</dbReference>
<dbReference type="GeneID" id="93228851"/>
<evidence type="ECO:0000256" key="12">
    <source>
        <dbReference type="ARBA" id="ARBA00049255"/>
    </source>
</evidence>
<keyword evidence="5 13" id="KW-0436">Ligase</keyword>
<evidence type="ECO:0000256" key="1">
    <source>
        <dbReference type="ARBA" id="ARBA00004496"/>
    </source>
</evidence>
<comment type="cofactor">
    <cofactor evidence="13">
        <name>Mg(2+)</name>
        <dbReference type="ChEBI" id="CHEBI:18420"/>
    </cofactor>
    <text evidence="13">Binds 2 magnesium ions per tetramer.</text>
</comment>
<dbReference type="PATRIC" id="fig|1297617.4.peg.2126"/>
<comment type="subunit">
    <text evidence="3 13">Tetramer of two alpha and two beta subunits.</text>
</comment>
<sequence length="341" mass="38351">MKEKLEQIRREALAALSETKTAQDLDALRVKYLGKKGALTAVLKQMGGLSAEERPIIGQLANEVREALTTALEQEQKRIEKAALDARLELEQVDVTIPGKPVELGHRHPMYIALDEIKDIFVGMGFQVLDGPEVELAEYNFDKLNAPEGHPSRDWSDTFYFDQDSRVMLRSQTSPMQVRAMETMPLPIRIIAPGRVYRKDEVDATHSPMFHQVEGMVIDKGVTMADLKGTLNTVMEQLYGEGTVTRFRPHHFPFTEPSCEMDVQCHKCGGAGCPTCKGEGWIEVLGAGMVHPRVLEMAGIDPEVYSGWAFGMGLERLALRQFKIADMRLIFENDVRFLEQF</sequence>
<dbReference type="Pfam" id="PF02912">
    <property type="entry name" value="Phe_tRNA-synt_N"/>
    <property type="match status" value="1"/>
</dbReference>
<evidence type="ECO:0000256" key="11">
    <source>
        <dbReference type="ARBA" id="ARBA00023146"/>
    </source>
</evidence>
<dbReference type="EC" id="6.1.1.20" evidence="13"/>
<keyword evidence="14" id="KW-0175">Coiled coil</keyword>
<dbReference type="Proteomes" id="UP000245778">
    <property type="component" value="Unassembled WGS sequence"/>
</dbReference>
<evidence type="ECO:0000313" key="18">
    <source>
        <dbReference type="Proteomes" id="UP000064844"/>
    </source>
</evidence>
<reference evidence="18" key="2">
    <citation type="submission" date="2015-04" db="EMBL/GenBank/DDBJ databases">
        <title>A butyrogenic pathway from the amino acid lysine in a human gut commensal.</title>
        <authorList>
            <person name="de Vos W.M."/>
            <person name="Bui N.T.P."/>
            <person name="Plugge C.M."/>
            <person name="Ritari J."/>
        </authorList>
    </citation>
    <scope>NUCLEOTIDE SEQUENCE [LARGE SCALE GENOMIC DNA]</scope>
    <source>
        <strain evidence="18">AF211</strain>
    </source>
</reference>
<keyword evidence="4 13" id="KW-0963">Cytoplasm</keyword>
<dbReference type="PROSITE" id="PS50862">
    <property type="entry name" value="AA_TRNA_LIGASE_II"/>
    <property type="match status" value="1"/>
</dbReference>
<evidence type="ECO:0000256" key="9">
    <source>
        <dbReference type="ARBA" id="ARBA00022842"/>
    </source>
</evidence>
<dbReference type="GO" id="GO:0140096">
    <property type="term" value="F:catalytic activity, acting on a protein"/>
    <property type="evidence" value="ECO:0007669"/>
    <property type="project" value="UniProtKB-ARBA"/>
</dbReference>
<keyword evidence="10 13" id="KW-0648">Protein biosynthesis</keyword>
<evidence type="ECO:0000259" key="15">
    <source>
        <dbReference type="PROSITE" id="PS50862"/>
    </source>
</evidence>
<evidence type="ECO:0000313" key="16">
    <source>
        <dbReference type="EMBL" id="ALP94453.1"/>
    </source>
</evidence>
<keyword evidence="6 13" id="KW-0479">Metal-binding</keyword>
<dbReference type="Pfam" id="PF01409">
    <property type="entry name" value="tRNA-synt_2d"/>
    <property type="match status" value="1"/>
</dbReference>
<dbReference type="Proteomes" id="UP000064844">
    <property type="component" value="Chromosome"/>
</dbReference>
<dbReference type="InterPro" id="IPR022911">
    <property type="entry name" value="Phe_tRNA_ligase_alpha1_bac"/>
</dbReference>
<dbReference type="CDD" id="cd00496">
    <property type="entry name" value="PheRS_alpha_core"/>
    <property type="match status" value="1"/>
</dbReference>
<dbReference type="GO" id="GO:0004826">
    <property type="term" value="F:phenylalanine-tRNA ligase activity"/>
    <property type="evidence" value="ECO:0007669"/>
    <property type="project" value="UniProtKB-UniRule"/>
</dbReference>
<dbReference type="GO" id="GO:0000287">
    <property type="term" value="F:magnesium ion binding"/>
    <property type="evidence" value="ECO:0007669"/>
    <property type="project" value="UniProtKB-UniRule"/>
</dbReference>
<keyword evidence="9 13" id="KW-0460">Magnesium</keyword>
<dbReference type="STRING" id="1297617.IB211_02062"/>
<dbReference type="GO" id="GO:0005737">
    <property type="term" value="C:cytoplasm"/>
    <property type="evidence" value="ECO:0007669"/>
    <property type="project" value="UniProtKB-SubCell"/>
</dbReference>
<dbReference type="PANTHER" id="PTHR11538:SF41">
    <property type="entry name" value="PHENYLALANINE--TRNA LIGASE, MITOCHONDRIAL"/>
    <property type="match status" value="1"/>
</dbReference>
<dbReference type="FunFam" id="3.30.930.10:FF:000003">
    <property type="entry name" value="Phenylalanine--tRNA ligase alpha subunit"/>
    <property type="match status" value="1"/>
</dbReference>
<evidence type="ECO:0000256" key="14">
    <source>
        <dbReference type="SAM" id="Coils"/>
    </source>
</evidence>
<reference evidence="16 18" key="1">
    <citation type="journal article" date="2015" name="Nat. Commun.">
        <title>Production of butyrate from lysine and the Amadori product fructoselysine by a human gut commensal.</title>
        <authorList>
            <person name="Bui T.P."/>
            <person name="Ritari J."/>
            <person name="Boeren S."/>
            <person name="de Waard P."/>
            <person name="Plugge C.M."/>
            <person name="de Vos W.M."/>
        </authorList>
    </citation>
    <scope>NUCLEOTIDE SEQUENCE [LARGE SCALE GENOMIC DNA]</scope>
    <source>
        <strain evidence="16 18">AF211</strain>
    </source>
</reference>
<dbReference type="OrthoDB" id="9800719at2"/>
<evidence type="ECO:0000313" key="17">
    <source>
        <dbReference type="EMBL" id="PVY58509.1"/>
    </source>
</evidence>
<dbReference type="InterPro" id="IPR010978">
    <property type="entry name" value="tRNA-bd_arm"/>
</dbReference>
<comment type="subcellular location">
    <subcellularLocation>
        <location evidence="1 13">Cytoplasm</location>
    </subcellularLocation>
</comment>
<dbReference type="GO" id="GO:0000049">
    <property type="term" value="F:tRNA binding"/>
    <property type="evidence" value="ECO:0007669"/>
    <property type="project" value="InterPro"/>
</dbReference>
<evidence type="ECO:0000256" key="2">
    <source>
        <dbReference type="ARBA" id="ARBA00010207"/>
    </source>
</evidence>
<dbReference type="NCBIfam" id="TIGR00468">
    <property type="entry name" value="pheS"/>
    <property type="match status" value="1"/>
</dbReference>
<keyword evidence="18" id="KW-1185">Reference proteome</keyword>
<dbReference type="eggNOG" id="COG0016">
    <property type="taxonomic scope" value="Bacteria"/>
</dbReference>
<proteinExistence type="inferred from homology"/>
<gene>
    <name evidence="13" type="primary">pheS</name>
    <name evidence="17" type="ORF">C7373_104103</name>
    <name evidence="16" type="ORF">IB211_02062</name>
</gene>
<evidence type="ECO:0000256" key="6">
    <source>
        <dbReference type="ARBA" id="ARBA00022723"/>
    </source>
</evidence>